<feature type="binding site" evidence="8 10">
    <location>
        <position position="157"/>
    </location>
    <ligand>
        <name>substrate</name>
    </ligand>
</feature>
<evidence type="ECO:0000259" key="15">
    <source>
        <dbReference type="Pfam" id="PF05201"/>
    </source>
</evidence>
<comment type="similarity">
    <text evidence="2 8 12">Belongs to the glutamyl-tRNA reductase family.</text>
</comment>
<feature type="domain" description="Tetrapyrrole biosynthesis glutamyl-tRNA reductase dimerisation" evidence="13">
    <location>
        <begin position="356"/>
        <end position="447"/>
    </location>
</feature>
<protein>
    <recommendedName>
        <fullName evidence="3 8">Glutamyl-tRNA reductase</fullName>
        <shortName evidence="8">GluTR</shortName>
        <ecNumber evidence="3 8">1.2.1.70</ecNumber>
    </recommendedName>
</protein>
<dbReference type="Pfam" id="PF01488">
    <property type="entry name" value="Shikimate_DH"/>
    <property type="match status" value="1"/>
</dbReference>
<evidence type="ECO:0000313" key="16">
    <source>
        <dbReference type="EMBL" id="ARS35470.1"/>
    </source>
</evidence>
<dbReference type="PANTHER" id="PTHR43013:SF1">
    <property type="entry name" value="GLUTAMYL-TRNA REDUCTASE"/>
    <property type="match status" value="1"/>
</dbReference>
<dbReference type="Pfam" id="PF00745">
    <property type="entry name" value="GlutR_dimer"/>
    <property type="match status" value="1"/>
</dbReference>
<feature type="binding site" evidence="8 10">
    <location>
        <begin position="86"/>
        <end position="89"/>
    </location>
    <ligand>
        <name>substrate</name>
    </ligand>
</feature>
<evidence type="ECO:0000256" key="3">
    <source>
        <dbReference type="ARBA" id="ARBA00012970"/>
    </source>
</evidence>
<dbReference type="UniPathway" id="UPA00251">
    <property type="reaction ID" value="UER00316"/>
</dbReference>
<evidence type="ECO:0000256" key="2">
    <source>
        <dbReference type="ARBA" id="ARBA00005916"/>
    </source>
</evidence>
<evidence type="ECO:0000256" key="6">
    <source>
        <dbReference type="ARBA" id="ARBA00023244"/>
    </source>
</evidence>
<dbReference type="STRING" id="709015.GCA_000472485_01705"/>
<dbReference type="GO" id="GO:0050661">
    <property type="term" value="F:NADP binding"/>
    <property type="evidence" value="ECO:0007669"/>
    <property type="project" value="InterPro"/>
</dbReference>
<dbReference type="InterPro" id="IPR036343">
    <property type="entry name" value="GluRdtase_N_sf"/>
</dbReference>
<comment type="miscellaneous">
    <text evidence="8">During catalysis, the active site Cys acts as a nucleophile attacking the alpha-carbonyl group of tRNA-bound glutamate with the formation of a thioester intermediate between enzyme and glutamate, and the concomitant release of tRNA(Glu). The thioester intermediate is finally reduced by direct hydride transfer from NADPH, to form the product GSA.</text>
</comment>
<feature type="active site" description="Nucleophile" evidence="8 9">
    <location>
        <position position="87"/>
    </location>
</feature>
<feature type="binding site" evidence="8 10">
    <location>
        <position position="146"/>
    </location>
    <ligand>
        <name>substrate</name>
    </ligand>
</feature>
<dbReference type="SUPFAM" id="SSF69742">
    <property type="entry name" value="Glutamyl tRNA-reductase catalytic, N-terminal domain"/>
    <property type="match status" value="1"/>
</dbReference>
<evidence type="ECO:0000256" key="9">
    <source>
        <dbReference type="PIRSR" id="PIRSR000445-1"/>
    </source>
</evidence>
<comment type="caution">
    <text evidence="8">Lacks conserved residue(s) required for the propagation of feature annotation.</text>
</comment>
<dbReference type="Proteomes" id="UP000266292">
    <property type="component" value="Chromosome"/>
</dbReference>
<dbReference type="InterPro" id="IPR000343">
    <property type="entry name" value="4pyrrol_synth_GluRdtase"/>
</dbReference>
<dbReference type="PIRSF" id="PIRSF000445">
    <property type="entry name" value="4pyrrol_synth_GluRdtase"/>
    <property type="match status" value="1"/>
</dbReference>
<comment type="function">
    <text evidence="8">Catalyzes the NADPH-dependent reduction of glutamyl-tRNA(Glu) to glutamate 1-semialdehyde (GSA).</text>
</comment>
<dbReference type="AlphaFoldDB" id="A0A1X9YRF5"/>
<accession>A0A1X9YRF5</accession>
<comment type="subunit">
    <text evidence="8">Homodimer.</text>
</comment>
<dbReference type="Pfam" id="PF05201">
    <property type="entry name" value="GlutR_N"/>
    <property type="match status" value="1"/>
</dbReference>
<keyword evidence="6 8" id="KW-0627">Porphyrin biosynthesis</keyword>
<dbReference type="HAMAP" id="MF_00087">
    <property type="entry name" value="Glu_tRNA_reductase"/>
    <property type="match status" value="1"/>
</dbReference>
<evidence type="ECO:0000256" key="8">
    <source>
        <dbReference type="HAMAP-Rule" id="MF_00087"/>
    </source>
</evidence>
<dbReference type="PANTHER" id="PTHR43013">
    <property type="entry name" value="GLUTAMYL-TRNA REDUCTASE"/>
    <property type="match status" value="1"/>
</dbReference>
<reference evidence="17" key="1">
    <citation type="submission" date="2017-05" db="EMBL/GenBank/DDBJ databases">
        <authorList>
            <person name="Ray J."/>
            <person name="Price M."/>
            <person name="Deutschbauer A."/>
        </authorList>
    </citation>
    <scope>NUCLEOTIDE SEQUENCE [LARGE SCALE GENOMIC DNA]</scope>
    <source>
        <strain evidence="17">DSM 19842</strain>
    </source>
</reference>
<evidence type="ECO:0000256" key="4">
    <source>
        <dbReference type="ARBA" id="ARBA00022857"/>
    </source>
</evidence>
<keyword evidence="17" id="KW-1185">Reference proteome</keyword>
<dbReference type="InterPro" id="IPR015895">
    <property type="entry name" value="4pyrrol_synth_GluRdtase_N"/>
</dbReference>
<organism evidence="16 17">
    <name type="scientific">Pontibacter actiniarum</name>
    <dbReference type="NCBI Taxonomy" id="323450"/>
    <lineage>
        <taxon>Bacteria</taxon>
        <taxon>Pseudomonadati</taxon>
        <taxon>Bacteroidota</taxon>
        <taxon>Cytophagia</taxon>
        <taxon>Cytophagales</taxon>
        <taxon>Hymenobacteraceae</taxon>
        <taxon>Pontibacter</taxon>
    </lineage>
</organism>
<dbReference type="InterPro" id="IPR036291">
    <property type="entry name" value="NAD(P)-bd_dom_sf"/>
</dbReference>
<evidence type="ECO:0000256" key="10">
    <source>
        <dbReference type="PIRSR" id="PIRSR000445-2"/>
    </source>
</evidence>
<evidence type="ECO:0000259" key="13">
    <source>
        <dbReference type="Pfam" id="PF00745"/>
    </source>
</evidence>
<dbReference type="SUPFAM" id="SSF69075">
    <property type="entry name" value="Glutamyl tRNA-reductase dimerization domain"/>
    <property type="match status" value="1"/>
</dbReference>
<feature type="domain" description="Glutamyl-tRNA reductase N-terminal" evidence="15">
    <location>
        <begin position="43"/>
        <end position="193"/>
    </location>
</feature>
<dbReference type="Gene3D" id="3.40.50.720">
    <property type="entry name" value="NAD(P)-binding Rossmann-like Domain"/>
    <property type="match status" value="1"/>
</dbReference>
<dbReference type="InterPro" id="IPR006151">
    <property type="entry name" value="Shikm_DH/Glu-tRNA_Rdtase"/>
</dbReference>
<name>A0A1X9YRF5_9BACT</name>
<sequence length="448" mass="49254">MGTLPHRELGDGFSKALTVPASFKTPGSTSSNTYSTMNTLQAISLSHETASLEWRQALQLSKEEATAFMVHLKERELADAVMVVTTCNRTEVYFESAGTTAEVIQQELLQFKGVADEAAFSPLFKHFTHSEDTLQYLLEVGLGLRSQVLGDRQIIGQFKDSYQLTKDLNLGGTLLHQALQTLFRTHKRVHNETSFRSGASSVGYAALERISDFIPRKEFSGKRMLIIGTGQMGTDIARYATSFGFQDVTLTNRTDEKAQTLAGKLNLKTIPFADRFSAMASYDVIISCVSAGEQLTPSQIGMPLQENKRVLVDLSVPLSISPAAAQLPRTTLVNMDQITSRTEAVKKAREASISDVRHIVEKETAGFAHWLQDLPLYHSIGELKAFFATVLESELQKHTSLQEGDAASKLAKATLDRLIRRPAGALRAADGASREVLLQSLNQLFQIA</sequence>
<dbReference type="GO" id="GO:0019353">
    <property type="term" value="P:protoporphyrinogen IX biosynthetic process from glutamate"/>
    <property type="evidence" value="ECO:0007669"/>
    <property type="project" value="TreeGrafter"/>
</dbReference>
<feature type="domain" description="Quinate/shikimate 5-dehydrogenase/glutamyl-tRNA reductase" evidence="14">
    <location>
        <begin position="218"/>
        <end position="338"/>
    </location>
</feature>
<evidence type="ECO:0000256" key="7">
    <source>
        <dbReference type="ARBA" id="ARBA00047464"/>
    </source>
</evidence>
<dbReference type="InterPro" id="IPR036453">
    <property type="entry name" value="GluRdtase_dimer_dom_sf"/>
</dbReference>
<evidence type="ECO:0000259" key="14">
    <source>
        <dbReference type="Pfam" id="PF01488"/>
    </source>
</evidence>
<dbReference type="SUPFAM" id="SSF51735">
    <property type="entry name" value="NAD(P)-binding Rossmann-fold domains"/>
    <property type="match status" value="1"/>
</dbReference>
<evidence type="ECO:0000256" key="11">
    <source>
        <dbReference type="PIRSR" id="PIRSR000445-3"/>
    </source>
</evidence>
<evidence type="ECO:0000256" key="5">
    <source>
        <dbReference type="ARBA" id="ARBA00023002"/>
    </source>
</evidence>
<comment type="domain">
    <text evidence="8">Possesses an unusual extended V-shaped dimeric structure with each monomer consisting of three distinct domains arranged along a curved 'spinal' alpha-helix. The N-terminal catalytic domain specifically recognizes the glutamate moiety of the substrate. The second domain is the NADPH-binding domain, and the third C-terminal domain is responsible for dimerization.</text>
</comment>
<evidence type="ECO:0000313" key="17">
    <source>
        <dbReference type="Proteomes" id="UP000266292"/>
    </source>
</evidence>
<evidence type="ECO:0000256" key="1">
    <source>
        <dbReference type="ARBA" id="ARBA00005059"/>
    </source>
</evidence>
<dbReference type="GO" id="GO:0008883">
    <property type="term" value="F:glutamyl-tRNA reductase activity"/>
    <property type="evidence" value="ECO:0007669"/>
    <property type="project" value="UniProtKB-UniRule"/>
</dbReference>
<dbReference type="InterPro" id="IPR015896">
    <property type="entry name" value="4pyrrol_synth_GluRdtase_dimer"/>
</dbReference>
<feature type="binding site" evidence="8 11">
    <location>
        <begin position="228"/>
        <end position="233"/>
    </location>
    <ligand>
        <name>NADP(+)</name>
        <dbReference type="ChEBI" id="CHEBI:58349"/>
    </ligand>
</feature>
<dbReference type="OrthoDB" id="110209at2"/>
<dbReference type="NCBIfam" id="TIGR01035">
    <property type="entry name" value="hemA"/>
    <property type="match status" value="1"/>
</dbReference>
<evidence type="ECO:0000256" key="12">
    <source>
        <dbReference type="RuleBase" id="RU000584"/>
    </source>
</evidence>
<keyword evidence="4 8" id="KW-0521">NADP</keyword>
<keyword evidence="5 8" id="KW-0560">Oxidoreductase</keyword>
<proteinExistence type="inferred from homology"/>
<dbReference type="EC" id="1.2.1.70" evidence="3 8"/>
<comment type="pathway">
    <text evidence="1 8 12">Porphyrin-containing compound metabolism; protoporphyrin-IX biosynthesis; 5-aminolevulinate from L-glutamyl-tRNA(Glu): step 1/2.</text>
</comment>
<gene>
    <name evidence="8" type="primary">hemA</name>
    <name evidence="16" type="ORF">CA264_08470</name>
</gene>
<comment type="catalytic activity">
    <reaction evidence="7 8 12">
        <text>(S)-4-amino-5-oxopentanoate + tRNA(Glu) + NADP(+) = L-glutamyl-tRNA(Glu) + NADPH + H(+)</text>
        <dbReference type="Rhea" id="RHEA:12344"/>
        <dbReference type="Rhea" id="RHEA-COMP:9663"/>
        <dbReference type="Rhea" id="RHEA-COMP:9680"/>
        <dbReference type="ChEBI" id="CHEBI:15378"/>
        <dbReference type="ChEBI" id="CHEBI:57501"/>
        <dbReference type="ChEBI" id="CHEBI:57783"/>
        <dbReference type="ChEBI" id="CHEBI:58349"/>
        <dbReference type="ChEBI" id="CHEBI:78442"/>
        <dbReference type="ChEBI" id="CHEBI:78520"/>
        <dbReference type="EC" id="1.2.1.70"/>
    </reaction>
</comment>
<feature type="binding site" evidence="8 10">
    <location>
        <begin position="151"/>
        <end position="153"/>
    </location>
    <ligand>
        <name>substrate</name>
    </ligand>
</feature>
<dbReference type="EMBL" id="CP021235">
    <property type="protein sequence ID" value="ARS35470.1"/>
    <property type="molecule type" value="Genomic_DNA"/>
</dbReference>
<dbReference type="KEGG" id="pact:CA264_08470"/>
<dbReference type="Gene3D" id="3.30.460.30">
    <property type="entry name" value="Glutamyl-tRNA reductase, N-terminal domain"/>
    <property type="match status" value="1"/>
</dbReference>